<dbReference type="SUPFAM" id="SSF52266">
    <property type="entry name" value="SGNH hydrolase"/>
    <property type="match status" value="1"/>
</dbReference>
<dbReference type="Pfam" id="PF13472">
    <property type="entry name" value="Lipase_GDSL_2"/>
    <property type="match status" value="1"/>
</dbReference>
<dbReference type="Gene3D" id="3.40.50.1110">
    <property type="entry name" value="SGNH hydrolase"/>
    <property type="match status" value="1"/>
</dbReference>
<accession>A0A1E4TK39</accession>
<dbReference type="InterPro" id="IPR013830">
    <property type="entry name" value="SGNH_hydro"/>
</dbReference>
<name>A0A1E4TK39_9ASCO</name>
<evidence type="ECO:0000313" key="3">
    <source>
        <dbReference type="Proteomes" id="UP000095023"/>
    </source>
</evidence>
<evidence type="ECO:0000313" key="2">
    <source>
        <dbReference type="EMBL" id="ODV92089.1"/>
    </source>
</evidence>
<organism evidence="2 3">
    <name type="scientific">Tortispora caseinolytica NRRL Y-17796</name>
    <dbReference type="NCBI Taxonomy" id="767744"/>
    <lineage>
        <taxon>Eukaryota</taxon>
        <taxon>Fungi</taxon>
        <taxon>Dikarya</taxon>
        <taxon>Ascomycota</taxon>
        <taxon>Saccharomycotina</taxon>
        <taxon>Trigonopsidomycetes</taxon>
        <taxon>Trigonopsidales</taxon>
        <taxon>Trigonopsidaceae</taxon>
        <taxon>Tortispora</taxon>
    </lineage>
</organism>
<feature type="domain" description="SGNH hydrolase-type esterase" evidence="1">
    <location>
        <begin position="13"/>
        <end position="195"/>
    </location>
</feature>
<reference evidence="3" key="1">
    <citation type="submission" date="2016-02" db="EMBL/GenBank/DDBJ databases">
        <title>Comparative genomics of biotechnologically important yeasts.</title>
        <authorList>
            <consortium name="DOE Joint Genome Institute"/>
            <person name="Riley R."/>
            <person name="Haridas S."/>
            <person name="Wolfe K.H."/>
            <person name="Lopes M.R."/>
            <person name="Hittinger C.T."/>
            <person name="Goker M."/>
            <person name="Salamov A."/>
            <person name="Wisecaver J."/>
            <person name="Long T.M."/>
            <person name="Aerts A.L."/>
            <person name="Barry K."/>
            <person name="Choi C."/>
            <person name="Clum A."/>
            <person name="Coughlan A.Y."/>
            <person name="Deshpande S."/>
            <person name="Douglass A.P."/>
            <person name="Hanson S.J."/>
            <person name="Klenk H.-P."/>
            <person name="Labutti K."/>
            <person name="Lapidus A."/>
            <person name="Lindquist E."/>
            <person name="Lipzen A."/>
            <person name="Meier-Kolthoff J.P."/>
            <person name="Ohm R.A."/>
            <person name="Otillar R.P."/>
            <person name="Pangilinan J."/>
            <person name="Peng Y."/>
            <person name="Rokas A."/>
            <person name="Rosa C.A."/>
            <person name="Scheuner C."/>
            <person name="Sibirny A.A."/>
            <person name="Slot J.C."/>
            <person name="Stielow J.B."/>
            <person name="Sun H."/>
            <person name="Kurtzman C.P."/>
            <person name="Blackwell M."/>
            <person name="Jeffries T.W."/>
            <person name="Grigoriev I.V."/>
        </authorList>
    </citation>
    <scope>NUCLEOTIDE SEQUENCE [LARGE SCALE GENOMIC DNA]</scope>
    <source>
        <strain evidence="3">NRRL Y-17796</strain>
    </source>
</reference>
<dbReference type="InterPro" id="IPR036514">
    <property type="entry name" value="SGNH_hydro_sf"/>
</dbReference>
<dbReference type="InterPro" id="IPR045136">
    <property type="entry name" value="Iah1-like"/>
</dbReference>
<dbReference type="PANTHER" id="PTHR14209:SF19">
    <property type="entry name" value="ISOAMYL ACETATE-HYDROLYZING ESTERASE 1 HOMOLOG"/>
    <property type="match status" value="1"/>
</dbReference>
<dbReference type="Proteomes" id="UP000095023">
    <property type="component" value="Unassembled WGS sequence"/>
</dbReference>
<dbReference type="EMBL" id="KV453841">
    <property type="protein sequence ID" value="ODV92089.1"/>
    <property type="molecule type" value="Genomic_DNA"/>
</dbReference>
<proteinExistence type="predicted"/>
<evidence type="ECO:0000259" key="1">
    <source>
        <dbReference type="Pfam" id="PF13472"/>
    </source>
</evidence>
<gene>
    <name evidence="2" type="ORF">CANCADRAFT_30351</name>
</gene>
<keyword evidence="3" id="KW-1185">Reference proteome</keyword>
<dbReference type="OrthoDB" id="671439at2759"/>
<sequence>MMITRFKRHRIVIFGDSLTQRGFELINGYSAWAHLSNYYRDHCDVVIRGFSGYNTEHARMLSRSIANELDDECTLAVFVWFGANDASCGQQRVPIEQYNNNVKSIIEIFKTIQTSIVIVSPPPMNEKQWAVTSMLNTNDSIVHTRFNRITSDYAKELRRIASSEQVHFIDLFTKMNADLDQKFTDGLHLNDIGYRQCTDIFIEFLKENKLDPDSLPRLFPYWKTVLPPSLLLE</sequence>
<protein>
    <recommendedName>
        <fullName evidence="1">SGNH hydrolase-type esterase domain-containing protein</fullName>
    </recommendedName>
</protein>
<dbReference type="PANTHER" id="PTHR14209">
    <property type="entry name" value="ISOAMYL ACETATE-HYDROLYZING ESTERASE 1"/>
    <property type="match status" value="1"/>
</dbReference>
<dbReference type="AlphaFoldDB" id="A0A1E4TK39"/>